<dbReference type="EMBL" id="WHNZ01000013">
    <property type="protein sequence ID" value="NOU99390.1"/>
    <property type="molecule type" value="Genomic_DNA"/>
</dbReference>
<dbReference type="NCBIfam" id="TIGR02518">
    <property type="entry name" value="EutH_ACDH"/>
    <property type="match status" value="1"/>
</dbReference>
<keyword evidence="4" id="KW-1185">Reference proteome</keyword>
<sequence length="508" mass="54358">MSLDSDLLAIQEVRNYLQEARAAQKLLEKMTQPQIDAIVTAMAQAAEQEAERLGAMAVEETGFGKAADKKAKNLFVARDVYSAIKDMQTVGIIRKDEARQVWEIAQPVGTIAAIIPSTNPTSTVLFKCLIALKARNAIVISPHPSALRCSQESAAVMRAAAERAGAPPGLIHCLSHPSLEVSGELMRHKWTDLILATGGTAMVKAAYSSGKPAYGVGPGNVPVYVHRSANIPRAVSRILQSKTFDYGTICASEQALVVDQAIKPALIEELKRQGAYFLNAQEKQKIASILMANKGMNPQVVGRSPQAIASKAGIAVPEEARILIAEESEVGHEHPFSMEKLCPVLALYTVNDWQEGCHRCIQLLTLGGLGHTLGIHAEDLTVIEAFGLEKPASRIVVNTGTTFGGIGATTGIFPSMTLGCGTFGNNITSDNIGPQHLLNLKRVAFGIKEMPGPEESVTDSNPSQLANKVADSLISTSISTNISTNQLGITREEVAQIIRNVLSEMQLN</sequence>
<dbReference type="SUPFAM" id="SSF53720">
    <property type="entry name" value="ALDH-like"/>
    <property type="match status" value="1"/>
</dbReference>
<dbReference type="Gene3D" id="3.40.309.10">
    <property type="entry name" value="Aldehyde Dehydrogenase, Chain A, domain 2"/>
    <property type="match status" value="1"/>
</dbReference>
<protein>
    <submittedName>
        <fullName evidence="3">Acetaldehyde dehydrogenase (Acetylating)</fullName>
        <ecNumber evidence="3">1.2.1.10</ecNumber>
    </submittedName>
</protein>
<dbReference type="Gene3D" id="3.40.605.10">
    <property type="entry name" value="Aldehyde Dehydrogenase, Chain A, domain 1"/>
    <property type="match status" value="1"/>
</dbReference>
<gene>
    <name evidence="3" type="ORF">GC097_05030</name>
</gene>
<keyword evidence="1 3" id="KW-0560">Oxidoreductase</keyword>
<evidence type="ECO:0000313" key="4">
    <source>
        <dbReference type="Proteomes" id="UP000618579"/>
    </source>
</evidence>
<reference evidence="3 4" key="1">
    <citation type="submission" date="2019-10" db="EMBL/GenBank/DDBJ databases">
        <title>Description of Paenibacillus pedi sp. nov.</title>
        <authorList>
            <person name="Carlier A."/>
            <person name="Qi S."/>
        </authorList>
    </citation>
    <scope>NUCLEOTIDE SEQUENCE [LARGE SCALE GENOMIC DNA]</scope>
    <source>
        <strain evidence="3 4">LMG 31457</strain>
    </source>
</reference>
<dbReference type="InterPro" id="IPR015590">
    <property type="entry name" value="Aldehyde_DH_dom"/>
</dbReference>
<feature type="domain" description="Aldehyde dehydrogenase" evidence="2">
    <location>
        <begin position="12"/>
        <end position="273"/>
    </location>
</feature>
<dbReference type="InterPro" id="IPR016163">
    <property type="entry name" value="Ald_DH_C"/>
</dbReference>
<comment type="caution">
    <text evidence="3">The sequence shown here is derived from an EMBL/GenBank/DDBJ whole genome shotgun (WGS) entry which is preliminary data.</text>
</comment>
<dbReference type="RefSeq" id="WP_171682278.1">
    <property type="nucleotide sequence ID" value="NZ_WHNZ01000013.1"/>
</dbReference>
<accession>A0ABX1ZH53</accession>
<dbReference type="Proteomes" id="UP000618579">
    <property type="component" value="Unassembled WGS sequence"/>
</dbReference>
<dbReference type="Pfam" id="PF00171">
    <property type="entry name" value="Aldedh"/>
    <property type="match status" value="1"/>
</dbReference>
<dbReference type="InterPro" id="IPR016162">
    <property type="entry name" value="Ald_DH_N"/>
</dbReference>
<dbReference type="EC" id="1.2.1.10" evidence="3"/>
<evidence type="ECO:0000259" key="2">
    <source>
        <dbReference type="Pfam" id="PF00171"/>
    </source>
</evidence>
<name>A0ABX1ZH53_9BACL</name>
<dbReference type="InterPro" id="IPR016161">
    <property type="entry name" value="Ald_DH/histidinol_DH"/>
</dbReference>
<dbReference type="GO" id="GO:0008774">
    <property type="term" value="F:acetaldehyde dehydrogenase (acetylating) activity"/>
    <property type="evidence" value="ECO:0007669"/>
    <property type="project" value="UniProtKB-EC"/>
</dbReference>
<proteinExistence type="predicted"/>
<evidence type="ECO:0000256" key="1">
    <source>
        <dbReference type="ARBA" id="ARBA00023002"/>
    </source>
</evidence>
<dbReference type="PANTHER" id="PTHR11699">
    <property type="entry name" value="ALDEHYDE DEHYDROGENASE-RELATED"/>
    <property type="match status" value="1"/>
</dbReference>
<dbReference type="CDD" id="cd07122">
    <property type="entry name" value="ALDH_F20_ACDH"/>
    <property type="match status" value="1"/>
</dbReference>
<evidence type="ECO:0000313" key="3">
    <source>
        <dbReference type="EMBL" id="NOU99390.1"/>
    </source>
</evidence>
<organism evidence="3 4">
    <name type="scientific">Paenibacillus planticolens</name>
    <dbReference type="NCBI Taxonomy" id="2654976"/>
    <lineage>
        <taxon>Bacteria</taxon>
        <taxon>Bacillati</taxon>
        <taxon>Bacillota</taxon>
        <taxon>Bacilli</taxon>
        <taxon>Bacillales</taxon>
        <taxon>Paenibacillaceae</taxon>
        <taxon>Paenibacillus</taxon>
    </lineage>
</organism>
<dbReference type="InterPro" id="IPR013357">
    <property type="entry name" value="Acetaldehyde_DH_acetylating"/>
</dbReference>